<dbReference type="SUPFAM" id="SSF46458">
    <property type="entry name" value="Globin-like"/>
    <property type="match status" value="1"/>
</dbReference>
<dbReference type="CDD" id="cd14773">
    <property type="entry name" value="TrHb2_PhHbO-like_O"/>
    <property type="match status" value="1"/>
</dbReference>
<protein>
    <submittedName>
        <fullName evidence="6">Group II truncated hemoglobin</fullName>
    </submittedName>
</protein>
<dbReference type="GO" id="GO:0020037">
    <property type="term" value="F:heme binding"/>
    <property type="evidence" value="ECO:0007669"/>
    <property type="project" value="InterPro"/>
</dbReference>
<comment type="caution">
    <text evidence="6">The sequence shown here is derived from an EMBL/GenBank/DDBJ whole genome shotgun (WGS) entry which is preliminary data.</text>
</comment>
<dbReference type="AlphaFoldDB" id="A0A9E5JW46"/>
<name>A0A9E5JW46_9GAMM</name>
<keyword evidence="2" id="KW-0349">Heme</keyword>
<evidence type="ECO:0000256" key="4">
    <source>
        <dbReference type="ARBA" id="ARBA00023004"/>
    </source>
</evidence>
<dbReference type="GO" id="GO:0005344">
    <property type="term" value="F:oxygen carrier activity"/>
    <property type="evidence" value="ECO:0007669"/>
    <property type="project" value="InterPro"/>
</dbReference>
<evidence type="ECO:0000313" key="7">
    <source>
        <dbReference type="Proteomes" id="UP000787472"/>
    </source>
</evidence>
<keyword evidence="3" id="KW-0479">Metal-binding</keyword>
<evidence type="ECO:0000256" key="3">
    <source>
        <dbReference type="ARBA" id="ARBA00022723"/>
    </source>
</evidence>
<evidence type="ECO:0000313" key="6">
    <source>
        <dbReference type="EMBL" id="NHO66673.1"/>
    </source>
</evidence>
<dbReference type="Pfam" id="PF01152">
    <property type="entry name" value="Bac_globin"/>
    <property type="match status" value="1"/>
</dbReference>
<proteinExistence type="inferred from homology"/>
<dbReference type="GO" id="GO:0046872">
    <property type="term" value="F:metal ion binding"/>
    <property type="evidence" value="ECO:0007669"/>
    <property type="project" value="UniProtKB-KW"/>
</dbReference>
<dbReference type="PANTHER" id="PTHR47366:SF1">
    <property type="entry name" value="TWO-ON-TWO HEMOGLOBIN-3"/>
    <property type="match status" value="1"/>
</dbReference>
<keyword evidence="7" id="KW-1185">Reference proteome</keyword>
<sequence>MNFETPYQLLGEEGIRQLAETFYDVMDELPEAAHIRAMHSRSLVDVKGKLTDYLTGWMGGPPRYHDKTGTVCLTEPHAPFPIGPAERDQWLLCFNEALERINASDELKAMLKEPVYRLADTVRNRDESLRENTDPNIIAIS</sequence>
<dbReference type="GO" id="GO:0019825">
    <property type="term" value="F:oxygen binding"/>
    <property type="evidence" value="ECO:0007669"/>
    <property type="project" value="InterPro"/>
</dbReference>
<comment type="similarity">
    <text evidence="5">Belongs to the truncated hemoglobin family. Group II subfamily.</text>
</comment>
<dbReference type="RefSeq" id="WP_167187947.1">
    <property type="nucleotide sequence ID" value="NZ_JAAONZ010000011.1"/>
</dbReference>
<dbReference type="EMBL" id="JAAONZ010000011">
    <property type="protein sequence ID" value="NHO66673.1"/>
    <property type="molecule type" value="Genomic_DNA"/>
</dbReference>
<organism evidence="6 7">
    <name type="scientific">Pseudomaricurvus hydrocarbonicus</name>
    <dbReference type="NCBI Taxonomy" id="1470433"/>
    <lineage>
        <taxon>Bacteria</taxon>
        <taxon>Pseudomonadati</taxon>
        <taxon>Pseudomonadota</taxon>
        <taxon>Gammaproteobacteria</taxon>
        <taxon>Cellvibrionales</taxon>
        <taxon>Cellvibrionaceae</taxon>
        <taxon>Pseudomaricurvus</taxon>
    </lineage>
</organism>
<dbReference type="InterPro" id="IPR009050">
    <property type="entry name" value="Globin-like_sf"/>
</dbReference>
<dbReference type="PANTHER" id="PTHR47366">
    <property type="entry name" value="TWO-ON-TWO HEMOGLOBIN-3"/>
    <property type="match status" value="1"/>
</dbReference>
<gene>
    <name evidence="6" type="ORF">G8770_14075</name>
</gene>
<evidence type="ECO:0000256" key="2">
    <source>
        <dbReference type="ARBA" id="ARBA00022617"/>
    </source>
</evidence>
<reference evidence="6" key="1">
    <citation type="submission" date="2020-03" db="EMBL/GenBank/DDBJ databases">
        <authorList>
            <person name="Guo F."/>
        </authorList>
    </citation>
    <scope>NUCLEOTIDE SEQUENCE</scope>
    <source>
        <strain evidence="6">JCM 30134</strain>
    </source>
</reference>
<keyword evidence="1" id="KW-0813">Transport</keyword>
<dbReference type="InterPro" id="IPR044203">
    <property type="entry name" value="GlbO/GLB3-like"/>
</dbReference>
<accession>A0A9E5JW46</accession>
<dbReference type="InterPro" id="IPR001486">
    <property type="entry name" value="Hemoglobin_trunc"/>
</dbReference>
<keyword evidence="4" id="KW-0408">Iron</keyword>
<evidence type="ECO:0000256" key="1">
    <source>
        <dbReference type="ARBA" id="ARBA00022448"/>
    </source>
</evidence>
<dbReference type="Gene3D" id="1.10.490.10">
    <property type="entry name" value="Globins"/>
    <property type="match status" value="1"/>
</dbReference>
<evidence type="ECO:0000256" key="5">
    <source>
        <dbReference type="ARBA" id="ARBA00034496"/>
    </source>
</evidence>
<dbReference type="Proteomes" id="UP000787472">
    <property type="component" value="Unassembled WGS sequence"/>
</dbReference>
<dbReference type="InterPro" id="IPR012292">
    <property type="entry name" value="Globin/Proto"/>
</dbReference>